<gene>
    <name evidence="2" type="ORF">GCM10023185_46450</name>
</gene>
<proteinExistence type="predicted"/>
<accession>A0ABP8IU33</accession>
<reference evidence="3" key="1">
    <citation type="journal article" date="2019" name="Int. J. Syst. Evol. Microbiol.">
        <title>The Global Catalogue of Microorganisms (GCM) 10K type strain sequencing project: providing services to taxonomists for standard genome sequencing and annotation.</title>
        <authorList>
            <consortium name="The Broad Institute Genomics Platform"/>
            <consortium name="The Broad Institute Genome Sequencing Center for Infectious Disease"/>
            <person name="Wu L."/>
            <person name="Ma J."/>
        </authorList>
    </citation>
    <scope>NUCLEOTIDE SEQUENCE [LARGE SCALE GENOMIC DNA]</scope>
    <source>
        <strain evidence="3">JCM 17923</strain>
    </source>
</reference>
<protein>
    <submittedName>
        <fullName evidence="2">Glycerophosphodiester phosphodiesterase</fullName>
    </submittedName>
</protein>
<dbReference type="Gene3D" id="3.20.20.190">
    <property type="entry name" value="Phosphatidylinositol (PI) phosphodiesterase"/>
    <property type="match status" value="1"/>
</dbReference>
<dbReference type="InterPro" id="IPR017946">
    <property type="entry name" value="PLC-like_Pdiesterase_TIM-brl"/>
</dbReference>
<dbReference type="CDD" id="cd08556">
    <property type="entry name" value="GDPD"/>
    <property type="match status" value="1"/>
</dbReference>
<name>A0ABP8IU33_9BACT</name>
<sequence length="289" mass="31967">MALLQAGTACFRNTPRQEAAMAGSSREPQVLGHAGSGFFTPLSPFNPWPPSSLGGILHALQLGADGVEVDVQLSQDSVPMLYHDVRLDNISTGTGCVSQYPAAQLVQLRYRGGRPYDWFQQERPITLDTLLVRLRRRPTLPVLHIDLHERDHCAAPGHEYDRVPALARQLARRFRSWPPERLLILSMEVNTLRQLRALLPQATLGLEITADDFDSHLRTAITEKVQAVVLDADKVTPAQAAQARAAGLQVVVFGGRSTGDIKRLLECRPDAIEVDNVGRLRAILKNRRS</sequence>
<dbReference type="EMBL" id="BAABGZ010000082">
    <property type="protein sequence ID" value="GAA4371209.1"/>
    <property type="molecule type" value="Genomic_DNA"/>
</dbReference>
<dbReference type="SUPFAM" id="SSF51695">
    <property type="entry name" value="PLC-like phosphodiesterases"/>
    <property type="match status" value="1"/>
</dbReference>
<evidence type="ECO:0000313" key="2">
    <source>
        <dbReference type="EMBL" id="GAA4371209.1"/>
    </source>
</evidence>
<evidence type="ECO:0000259" key="1">
    <source>
        <dbReference type="PROSITE" id="PS51704"/>
    </source>
</evidence>
<dbReference type="PANTHER" id="PTHR46211">
    <property type="entry name" value="GLYCEROPHOSPHORYL DIESTER PHOSPHODIESTERASE"/>
    <property type="match status" value="1"/>
</dbReference>
<dbReference type="PANTHER" id="PTHR46211:SF14">
    <property type="entry name" value="GLYCEROPHOSPHODIESTER PHOSPHODIESTERASE"/>
    <property type="match status" value="1"/>
</dbReference>
<evidence type="ECO:0000313" key="3">
    <source>
        <dbReference type="Proteomes" id="UP001501153"/>
    </source>
</evidence>
<organism evidence="2 3">
    <name type="scientific">Hymenobacter saemangeumensis</name>
    <dbReference type="NCBI Taxonomy" id="1084522"/>
    <lineage>
        <taxon>Bacteria</taxon>
        <taxon>Pseudomonadati</taxon>
        <taxon>Bacteroidota</taxon>
        <taxon>Cytophagia</taxon>
        <taxon>Cytophagales</taxon>
        <taxon>Hymenobacteraceae</taxon>
        <taxon>Hymenobacter</taxon>
    </lineage>
</organism>
<dbReference type="Pfam" id="PF03009">
    <property type="entry name" value="GDPD"/>
    <property type="match status" value="1"/>
</dbReference>
<dbReference type="PROSITE" id="PS51704">
    <property type="entry name" value="GP_PDE"/>
    <property type="match status" value="1"/>
</dbReference>
<dbReference type="InterPro" id="IPR030395">
    <property type="entry name" value="GP_PDE_dom"/>
</dbReference>
<keyword evidence="3" id="KW-1185">Reference proteome</keyword>
<dbReference type="Proteomes" id="UP001501153">
    <property type="component" value="Unassembled WGS sequence"/>
</dbReference>
<feature type="domain" description="GP-PDE" evidence="1">
    <location>
        <begin position="28"/>
        <end position="284"/>
    </location>
</feature>
<comment type="caution">
    <text evidence="2">The sequence shown here is derived from an EMBL/GenBank/DDBJ whole genome shotgun (WGS) entry which is preliminary data.</text>
</comment>